<keyword evidence="3" id="KW-1185">Reference proteome</keyword>
<dbReference type="AlphaFoldDB" id="A0A7V8GL52"/>
<organism evidence="2 3">
    <name type="scientific">Pseudoxanthomonas broegbernensis</name>
    <dbReference type="NCBI Taxonomy" id="83619"/>
    <lineage>
        <taxon>Bacteria</taxon>
        <taxon>Pseudomonadati</taxon>
        <taxon>Pseudomonadota</taxon>
        <taxon>Gammaproteobacteria</taxon>
        <taxon>Lysobacterales</taxon>
        <taxon>Lysobacteraceae</taxon>
        <taxon>Pseudoxanthomonas</taxon>
    </lineage>
</organism>
<comment type="caution">
    <text evidence="2">The sequence shown here is derived from an EMBL/GenBank/DDBJ whole genome shotgun (WGS) entry which is preliminary data.</text>
</comment>
<evidence type="ECO:0000313" key="2">
    <source>
        <dbReference type="EMBL" id="KAF1685571.1"/>
    </source>
</evidence>
<dbReference type="EMBL" id="MWIP01000012">
    <property type="protein sequence ID" value="KAF1685571.1"/>
    <property type="molecule type" value="Genomic_DNA"/>
</dbReference>
<protein>
    <submittedName>
        <fullName evidence="2">Uncharacterized protein</fullName>
    </submittedName>
</protein>
<accession>A0A7V8GL52</accession>
<reference evidence="2 3" key="1">
    <citation type="submission" date="2017-10" db="EMBL/GenBank/DDBJ databases">
        <title>Whole genome sequencing of Pseudoxanthomonas broegbernensis DSM 12573(T).</title>
        <authorList>
            <person name="Kumar S."/>
            <person name="Bansal K."/>
            <person name="Kaur A."/>
            <person name="Patil P."/>
            <person name="Sharma S."/>
            <person name="Patil P.B."/>
        </authorList>
    </citation>
    <scope>NUCLEOTIDE SEQUENCE [LARGE SCALE GENOMIC DNA]</scope>
    <source>
        <strain evidence="2 3">DSM 12573</strain>
    </source>
</reference>
<name>A0A7V8GL52_9GAMM</name>
<proteinExistence type="predicted"/>
<dbReference type="Proteomes" id="UP000462066">
    <property type="component" value="Unassembled WGS sequence"/>
</dbReference>
<sequence length="81" mass="8519">MRRTPVQSRTASAPLPWVLRRMEEMAIQELDEAARLAPPSTRPDPLDACLAWDMAGPVQAESGAGGKSPSGSGAGDPRHPG</sequence>
<feature type="region of interest" description="Disordered" evidence="1">
    <location>
        <begin position="55"/>
        <end position="81"/>
    </location>
</feature>
<evidence type="ECO:0000313" key="3">
    <source>
        <dbReference type="Proteomes" id="UP000462066"/>
    </source>
</evidence>
<gene>
    <name evidence="2" type="ORF">B1992_11420</name>
</gene>
<evidence type="ECO:0000256" key="1">
    <source>
        <dbReference type="SAM" id="MobiDB-lite"/>
    </source>
</evidence>
<feature type="compositionally biased region" description="Gly residues" evidence="1">
    <location>
        <begin position="63"/>
        <end position="74"/>
    </location>
</feature>